<dbReference type="InterPro" id="IPR032830">
    <property type="entry name" value="XPB/Ssl2_N"/>
</dbReference>
<protein>
    <submittedName>
        <fullName evidence="4">Helicase-associated domain-containing protein</fullName>
    </submittedName>
</protein>
<dbReference type="Pfam" id="PF13625">
    <property type="entry name" value="Helicase_C_3"/>
    <property type="match status" value="1"/>
</dbReference>
<feature type="region of interest" description="Disordered" evidence="1">
    <location>
        <begin position="756"/>
        <end position="782"/>
    </location>
</feature>
<comment type="caution">
    <text evidence="4">The sequence shown here is derived from an EMBL/GenBank/DDBJ whole genome shotgun (WGS) entry which is preliminary data.</text>
</comment>
<dbReference type="EMBL" id="JBHSON010000034">
    <property type="protein sequence ID" value="MFC5748705.1"/>
    <property type="molecule type" value="Genomic_DNA"/>
</dbReference>
<keyword evidence="4" id="KW-0378">Hydrolase</keyword>
<accession>A0ABW0ZZJ3</accession>
<reference evidence="5" key="1">
    <citation type="journal article" date="2019" name="Int. J. Syst. Evol. Microbiol.">
        <title>The Global Catalogue of Microorganisms (GCM) 10K type strain sequencing project: providing services to taxonomists for standard genome sequencing and annotation.</title>
        <authorList>
            <consortium name="The Broad Institute Genomics Platform"/>
            <consortium name="The Broad Institute Genome Sequencing Center for Infectious Disease"/>
            <person name="Wu L."/>
            <person name="Ma J."/>
        </authorList>
    </citation>
    <scope>NUCLEOTIDE SEQUENCE [LARGE SCALE GENOMIC DNA]</scope>
    <source>
        <strain evidence="5">KCTC 42087</strain>
    </source>
</reference>
<feature type="region of interest" description="Disordered" evidence="1">
    <location>
        <begin position="250"/>
        <end position="323"/>
    </location>
</feature>
<dbReference type="GO" id="GO:0004386">
    <property type="term" value="F:helicase activity"/>
    <property type="evidence" value="ECO:0007669"/>
    <property type="project" value="UniProtKB-KW"/>
</dbReference>
<dbReference type="PROSITE" id="PS52050">
    <property type="entry name" value="WYL"/>
    <property type="match status" value="1"/>
</dbReference>
<organism evidence="4 5">
    <name type="scientific">Actinomadura rugatobispora</name>
    <dbReference type="NCBI Taxonomy" id="1994"/>
    <lineage>
        <taxon>Bacteria</taxon>
        <taxon>Bacillati</taxon>
        <taxon>Actinomycetota</taxon>
        <taxon>Actinomycetes</taxon>
        <taxon>Streptosporangiales</taxon>
        <taxon>Thermomonosporaceae</taxon>
        <taxon>Actinomadura</taxon>
    </lineage>
</organism>
<dbReference type="Pfam" id="PF13280">
    <property type="entry name" value="WYL"/>
    <property type="match status" value="1"/>
</dbReference>
<evidence type="ECO:0000256" key="1">
    <source>
        <dbReference type="SAM" id="MobiDB-lite"/>
    </source>
</evidence>
<feature type="compositionally biased region" description="Low complexity" evidence="1">
    <location>
        <begin position="262"/>
        <end position="294"/>
    </location>
</feature>
<keyword evidence="4" id="KW-0067">ATP-binding</keyword>
<feature type="domain" description="WYL" evidence="2">
    <location>
        <begin position="785"/>
        <end position="846"/>
    </location>
</feature>
<evidence type="ECO:0000259" key="3">
    <source>
        <dbReference type="Pfam" id="PF13625"/>
    </source>
</evidence>
<feature type="compositionally biased region" description="Basic and acidic residues" evidence="1">
    <location>
        <begin position="756"/>
        <end position="767"/>
    </location>
</feature>
<evidence type="ECO:0000259" key="2">
    <source>
        <dbReference type="Pfam" id="PF13280"/>
    </source>
</evidence>
<keyword evidence="5" id="KW-1185">Reference proteome</keyword>
<keyword evidence="4" id="KW-0347">Helicase</keyword>
<dbReference type="RefSeq" id="WP_378284382.1">
    <property type="nucleotide sequence ID" value="NZ_JBHSON010000034.1"/>
</dbReference>
<dbReference type="InterPro" id="IPR026881">
    <property type="entry name" value="WYL_dom"/>
</dbReference>
<sequence length="857" mass="90056">MDTFADWLRARDDGALRSLLSARPELVTPVPADMAALATRAATPAAVSRALDRLDRFTLAVLEALLVLPRPLEPDALTDAVDATADDVTRALETLERHGLVWGNGPQTPAPAPGVRQGLPHPAGLGPTVKEVFAGYAIERLTALVTDLDGQEPRGFPDTGRLLERLTAALSEPGPLIADAGPEAAAALDHLAWGPPVGRVADARRPVRVATATTPIERLLARGLLAAEDDRTVTLPREVALHLRGGHLFRDVPAQPPELTGRRSAPPGTSSRPGTSSGSAASGRPGTSGRPSGPGASGGPGSSGTSSGPGASGGSGSANAVGGRGAAADDLAVRTAAGEAFTAVRLVEELLERWGTDPPPVLRSGGLAVRELRATATLLEVEEWRAALLAEVAYAAGLLTRSGDLDGEWLPTPAYDLWLMRDTPGRWTELARGWLKTDRAPGLAGDRDDRDRLINALSEAVVRSSAPTTRTAVLRVLAAAPPGLAVDADAVRTRLAWLHPRRTGPLRDRLVDWTLREAAVLGLTGFGRLVPYARDLLEGDDPEPGLEKYLPEPVDRILIQADLTAIAPGPLVTELARELALSAEVESTGGATVYRFTPSSIRRALDAGRTAAELTELLARHSATPLPQPLTYLIEDVGRRHGHLRVGSLSSYVRSDSAATLDEILADRRSGALRVHRLAPTVLASSLPRGELLEALRAMGLAPVAESPGGGIIVTRPDQLRADPPPTAEIVRVRPGGEPAEASVIAAAVRALRAGEEASRHGAEQARLRGAAPSGEPPRSPAAATVDRLREAVHHGVRVWIGYLDQQGQASSRIVEPVRVEGGFLTGYDATRAAVHRFALHRITGVSELDDEGTEPA</sequence>
<evidence type="ECO:0000313" key="5">
    <source>
        <dbReference type="Proteomes" id="UP001596074"/>
    </source>
</evidence>
<dbReference type="Proteomes" id="UP001596074">
    <property type="component" value="Unassembled WGS sequence"/>
</dbReference>
<name>A0ABW0ZZJ3_9ACTN</name>
<feature type="domain" description="Helicase XPB/Ssl2 N-terminal" evidence="3">
    <location>
        <begin position="557"/>
        <end position="679"/>
    </location>
</feature>
<keyword evidence="4" id="KW-0547">Nucleotide-binding</keyword>
<proteinExistence type="predicted"/>
<gene>
    <name evidence="4" type="ORF">ACFPZN_24070</name>
</gene>
<evidence type="ECO:0000313" key="4">
    <source>
        <dbReference type="EMBL" id="MFC5748705.1"/>
    </source>
</evidence>